<feature type="domain" description="Ig-like" evidence="6">
    <location>
        <begin position="397"/>
        <end position="496"/>
    </location>
</feature>
<dbReference type="GO" id="GO:0051606">
    <property type="term" value="P:detection of stimulus"/>
    <property type="evidence" value="ECO:0007669"/>
    <property type="project" value="TreeGrafter"/>
</dbReference>
<dbReference type="SMART" id="SM00409">
    <property type="entry name" value="IG"/>
    <property type="match status" value="2"/>
</dbReference>
<dbReference type="InterPro" id="IPR007110">
    <property type="entry name" value="Ig-like_dom"/>
</dbReference>
<reference evidence="7 8" key="1">
    <citation type="journal article" date="2017" name="PLoS Biol.">
        <title>The sea cucumber genome provides insights into morphological evolution and visceral regeneration.</title>
        <authorList>
            <person name="Zhang X."/>
            <person name="Sun L."/>
            <person name="Yuan J."/>
            <person name="Sun Y."/>
            <person name="Gao Y."/>
            <person name="Zhang L."/>
            <person name="Li S."/>
            <person name="Dai H."/>
            <person name="Hamel J.F."/>
            <person name="Liu C."/>
            <person name="Yu Y."/>
            <person name="Liu S."/>
            <person name="Lin W."/>
            <person name="Guo K."/>
            <person name="Jin S."/>
            <person name="Xu P."/>
            <person name="Storey K.B."/>
            <person name="Huan P."/>
            <person name="Zhang T."/>
            <person name="Zhou Y."/>
            <person name="Zhang J."/>
            <person name="Lin C."/>
            <person name="Li X."/>
            <person name="Xing L."/>
            <person name="Huo D."/>
            <person name="Sun M."/>
            <person name="Wang L."/>
            <person name="Mercier A."/>
            <person name="Li F."/>
            <person name="Yang H."/>
            <person name="Xiang J."/>
        </authorList>
    </citation>
    <scope>NUCLEOTIDE SEQUENCE [LARGE SCALE GENOMIC DNA]</scope>
    <source>
        <strain evidence="7">Shaxun</strain>
        <tissue evidence="7">Muscle</tissue>
    </source>
</reference>
<keyword evidence="5" id="KW-0732">Signal</keyword>
<evidence type="ECO:0000256" key="2">
    <source>
        <dbReference type="ARBA" id="ARBA00023136"/>
    </source>
</evidence>
<dbReference type="GO" id="GO:0008037">
    <property type="term" value="P:cell recognition"/>
    <property type="evidence" value="ECO:0007669"/>
    <property type="project" value="TreeGrafter"/>
</dbReference>
<feature type="transmembrane region" description="Helical" evidence="4">
    <location>
        <begin position="574"/>
        <end position="593"/>
    </location>
</feature>
<dbReference type="Gene3D" id="2.60.40.10">
    <property type="entry name" value="Immunoglobulins"/>
    <property type="match status" value="2"/>
</dbReference>
<dbReference type="Proteomes" id="UP000230750">
    <property type="component" value="Unassembled WGS sequence"/>
</dbReference>
<comment type="subcellular location">
    <subcellularLocation>
        <location evidence="1">Membrane</location>
        <topology evidence="1">Single-pass membrane protein</topology>
    </subcellularLocation>
</comment>
<dbReference type="GO" id="GO:0005886">
    <property type="term" value="C:plasma membrane"/>
    <property type="evidence" value="ECO:0007669"/>
    <property type="project" value="TreeGrafter"/>
</dbReference>
<proteinExistence type="predicted"/>
<evidence type="ECO:0000259" key="6">
    <source>
        <dbReference type="PROSITE" id="PS50835"/>
    </source>
</evidence>
<dbReference type="InterPro" id="IPR013162">
    <property type="entry name" value="CD80_C2-set"/>
</dbReference>
<dbReference type="GO" id="GO:0043005">
    <property type="term" value="C:neuron projection"/>
    <property type="evidence" value="ECO:0007669"/>
    <property type="project" value="TreeGrafter"/>
</dbReference>
<dbReference type="InterPro" id="IPR013783">
    <property type="entry name" value="Ig-like_fold"/>
</dbReference>
<protein>
    <recommendedName>
        <fullName evidence="6">Ig-like domain-containing protein</fullName>
    </recommendedName>
</protein>
<evidence type="ECO:0000313" key="7">
    <source>
        <dbReference type="EMBL" id="PIK58608.1"/>
    </source>
</evidence>
<dbReference type="GO" id="GO:0005102">
    <property type="term" value="F:signaling receptor binding"/>
    <property type="evidence" value="ECO:0007669"/>
    <property type="project" value="TreeGrafter"/>
</dbReference>
<dbReference type="PROSITE" id="PS50835">
    <property type="entry name" value="IG_LIKE"/>
    <property type="match status" value="1"/>
</dbReference>
<dbReference type="AlphaFoldDB" id="A0A2G8LEA9"/>
<evidence type="ECO:0000256" key="4">
    <source>
        <dbReference type="SAM" id="Phobius"/>
    </source>
</evidence>
<comment type="caution">
    <text evidence="7">The sequence shown here is derived from an EMBL/GenBank/DDBJ whole genome shotgun (WGS) entry which is preliminary data.</text>
</comment>
<dbReference type="SUPFAM" id="SSF48726">
    <property type="entry name" value="Immunoglobulin"/>
    <property type="match status" value="3"/>
</dbReference>
<keyword evidence="4" id="KW-1133">Transmembrane helix</keyword>
<dbReference type="GO" id="GO:0045202">
    <property type="term" value="C:synapse"/>
    <property type="evidence" value="ECO:0007669"/>
    <property type="project" value="TreeGrafter"/>
</dbReference>
<evidence type="ECO:0000256" key="3">
    <source>
        <dbReference type="ARBA" id="ARBA00023157"/>
    </source>
</evidence>
<name>A0A2G8LEA9_STIJA</name>
<evidence type="ECO:0000313" key="8">
    <source>
        <dbReference type="Proteomes" id="UP000230750"/>
    </source>
</evidence>
<dbReference type="InterPro" id="IPR003599">
    <property type="entry name" value="Ig_sub"/>
</dbReference>
<dbReference type="GO" id="GO:0007156">
    <property type="term" value="P:homophilic cell adhesion via plasma membrane adhesion molecules"/>
    <property type="evidence" value="ECO:0007669"/>
    <property type="project" value="TreeGrafter"/>
</dbReference>
<organism evidence="7 8">
    <name type="scientific">Stichopus japonicus</name>
    <name type="common">Sea cucumber</name>
    <dbReference type="NCBI Taxonomy" id="307972"/>
    <lineage>
        <taxon>Eukaryota</taxon>
        <taxon>Metazoa</taxon>
        <taxon>Echinodermata</taxon>
        <taxon>Eleutherozoa</taxon>
        <taxon>Echinozoa</taxon>
        <taxon>Holothuroidea</taxon>
        <taxon>Aspidochirotacea</taxon>
        <taxon>Aspidochirotida</taxon>
        <taxon>Stichopodidae</taxon>
        <taxon>Apostichopus</taxon>
    </lineage>
</organism>
<keyword evidence="2 4" id="KW-0472">Membrane</keyword>
<keyword evidence="4" id="KW-0812">Transmembrane</keyword>
<dbReference type="PANTHER" id="PTHR45889:SF2">
    <property type="entry name" value="CELL ADHESION MOLECULE 1"/>
    <property type="match status" value="1"/>
</dbReference>
<dbReference type="EMBL" id="MRZV01000107">
    <property type="protein sequence ID" value="PIK58608.1"/>
    <property type="molecule type" value="Genomic_DNA"/>
</dbReference>
<dbReference type="InterPro" id="IPR036179">
    <property type="entry name" value="Ig-like_dom_sf"/>
</dbReference>
<keyword evidence="3" id="KW-1015">Disulfide bond</keyword>
<evidence type="ECO:0000256" key="1">
    <source>
        <dbReference type="ARBA" id="ARBA00004167"/>
    </source>
</evidence>
<accession>A0A2G8LEA9</accession>
<dbReference type="Pfam" id="PF08205">
    <property type="entry name" value="C2-set_2"/>
    <property type="match status" value="1"/>
</dbReference>
<keyword evidence="8" id="KW-1185">Reference proteome</keyword>
<feature type="signal peptide" evidence="5">
    <location>
        <begin position="1"/>
        <end position="20"/>
    </location>
</feature>
<gene>
    <name evidence="7" type="ORF">BSL78_04451</name>
</gene>
<evidence type="ECO:0000256" key="5">
    <source>
        <dbReference type="SAM" id="SignalP"/>
    </source>
</evidence>
<sequence>MKNATITAVLFLLAIHQGSANFQCPSATFVELGKDVRIDCLISDVNDIYWLRGTEEDHYPIVKIEMGLKTISKVAQDHFDITDTGALVIRDALNDLTGSYVMLHYRTDLVREVDTVTLNVTTLVDSIIIQGPSGGVYPMGSNITLTCTFQKGYVVGWKEYENKDIFVADTKVTADTKYDNFCVSLSDRVSNLQIIGAELEDAGKYSCNTESYAHVEIEAPPSFRIIFNDTNDGGTDSTDSHGVIDITCIARNARPAVMIRFETDGSEWINPSETWTVSNGVTFDTYATLKYNFRKNQTDVFLTCQTFGQKTVPPIEKIIHLFTPTCSLEMSNTEATCICISNPPVYKYMISIDGKLEVGKSLNVENFDGSNISCIGVNYIGVGISMFRVVESINAQPSLRIMFNFTDDEGNNSTESHGVIDITCIARNARPAVMIRFETDGREWINPSETRTVSNGVTFDTSATLKYSFVKNQTDVFFTCQTFGQGTVPPMEKTLHLFTPTCDLHVNTIEASCNCTSNPPVYKYILSIDGKMEVGKTLNVENLVGSTIICTGVNYIGVGTSKAIIVESNTGSSYLVYVICSVVVILGAVIVVFRRRKKSNLCYRNYCDLVITTVLHIPSE</sequence>
<dbReference type="PANTHER" id="PTHR45889">
    <property type="entry name" value="IG-LIKE DOMAIN-CONTAINING PROTEIN"/>
    <property type="match status" value="1"/>
</dbReference>
<feature type="chain" id="PRO_5013688116" description="Ig-like domain-containing protein" evidence="5">
    <location>
        <begin position="21"/>
        <end position="620"/>
    </location>
</feature>